<gene>
    <name evidence="2" type="ORF">GA0070624_4622</name>
</gene>
<dbReference type="RefSeq" id="WP_091344395.1">
    <property type="nucleotide sequence ID" value="NZ_FMHV01000002.1"/>
</dbReference>
<keyword evidence="3" id="KW-1185">Reference proteome</keyword>
<accession>A0A1C6STZ0</accession>
<sequence length="168" mass="18116">MDERDGMTFRTSIRLMFMVMLLIGFLAWVFVQAVYSLVAGRLPTDLMSTAASGILYAVAFSALSLALHRRNWPSVHVSDPALGLAGKGRAAELPWPAIQSATVHRPGPFAMLQVTLQPGAVVPSATTLRPRMCAGQPVYTVNVGLLRPATRVLRTELARHLPEVASGP</sequence>
<reference evidence="3" key="1">
    <citation type="submission" date="2016-06" db="EMBL/GenBank/DDBJ databases">
        <authorList>
            <person name="Varghese N."/>
            <person name="Submissions Spin"/>
        </authorList>
    </citation>
    <scope>NUCLEOTIDE SEQUENCE [LARGE SCALE GENOMIC DNA]</scope>
    <source>
        <strain evidence="3">DSM 45431</strain>
    </source>
</reference>
<dbReference type="AlphaFoldDB" id="A0A1C6STZ0"/>
<dbReference type="EMBL" id="FMHV01000002">
    <property type="protein sequence ID" value="SCL33001.1"/>
    <property type="molecule type" value="Genomic_DNA"/>
</dbReference>
<keyword evidence="1" id="KW-1133">Transmembrane helix</keyword>
<dbReference type="Proteomes" id="UP000199413">
    <property type="component" value="Unassembled WGS sequence"/>
</dbReference>
<proteinExistence type="predicted"/>
<evidence type="ECO:0000313" key="3">
    <source>
        <dbReference type="Proteomes" id="UP000199413"/>
    </source>
</evidence>
<keyword evidence="1" id="KW-0472">Membrane</keyword>
<dbReference type="STRING" id="568872.GA0070624_4622"/>
<evidence type="ECO:0008006" key="4">
    <source>
        <dbReference type="Google" id="ProtNLM"/>
    </source>
</evidence>
<evidence type="ECO:0000256" key="1">
    <source>
        <dbReference type="SAM" id="Phobius"/>
    </source>
</evidence>
<name>A0A1C6STZ0_9ACTN</name>
<evidence type="ECO:0000313" key="2">
    <source>
        <dbReference type="EMBL" id="SCL33001.1"/>
    </source>
</evidence>
<dbReference type="OrthoDB" id="3384513at2"/>
<organism evidence="2 3">
    <name type="scientific">Micromonospora rhizosphaerae</name>
    <dbReference type="NCBI Taxonomy" id="568872"/>
    <lineage>
        <taxon>Bacteria</taxon>
        <taxon>Bacillati</taxon>
        <taxon>Actinomycetota</taxon>
        <taxon>Actinomycetes</taxon>
        <taxon>Micromonosporales</taxon>
        <taxon>Micromonosporaceae</taxon>
        <taxon>Micromonospora</taxon>
    </lineage>
</organism>
<keyword evidence="1" id="KW-0812">Transmembrane</keyword>
<protein>
    <recommendedName>
        <fullName evidence="4">PH domain-containing protein</fullName>
    </recommendedName>
</protein>
<feature type="transmembrane region" description="Helical" evidence="1">
    <location>
        <begin position="47"/>
        <end position="67"/>
    </location>
</feature>
<feature type="transmembrane region" description="Helical" evidence="1">
    <location>
        <begin position="12"/>
        <end position="35"/>
    </location>
</feature>